<name>A0A401X733_ACEPA</name>
<evidence type="ECO:0000313" key="1">
    <source>
        <dbReference type="EMBL" id="GCD63732.1"/>
    </source>
</evidence>
<proteinExistence type="predicted"/>
<dbReference type="EMBL" id="BDEV01000120">
    <property type="protein sequence ID" value="GCD63732.1"/>
    <property type="molecule type" value="Genomic_DNA"/>
</dbReference>
<evidence type="ECO:0000313" key="2">
    <source>
        <dbReference type="Proteomes" id="UP000287385"/>
    </source>
</evidence>
<protein>
    <submittedName>
        <fullName evidence="1">Uncharacterized protein</fullName>
    </submittedName>
</protein>
<dbReference type="Gene3D" id="1.10.3210.10">
    <property type="entry name" value="Hypothetical protein af1432"/>
    <property type="match status" value="1"/>
</dbReference>
<sequence length="231" mass="25960">MDAFVKQDDLEGLTDFVGRMPWSKKNALLIAVSLHQGQKDRGGKPYIEHLQYVAENSCTIRKSIFLTESSPTQIVDQYAVGVLHDSLEDVTIIMRTGSTHDGKKEFLPLNAKHLIKMGVPDRVVRAIELLTKNKNEVNLSREVDKSTPESSWEAYKPQIMPLLAPDSDVPRESQILGICAKIADNRHNADFTRLPRKAHFLPSTMIRCATYGMSAAALICRAYELEREPIN</sequence>
<accession>A0A401X733</accession>
<gene>
    <name evidence="1" type="ORF">NBRC3278_2825</name>
</gene>
<keyword evidence="2" id="KW-1185">Reference proteome</keyword>
<reference evidence="1 2" key="1">
    <citation type="submission" date="2016-06" db="EMBL/GenBank/DDBJ databases">
        <title>Acetobacter pasteurianus NBRC 3278 whole genome sequencing project.</title>
        <authorList>
            <person name="Matsutani M."/>
            <person name="Shiwa Y."/>
            <person name="Okamoto-Kainuma A."/>
            <person name="Ishikawa M."/>
            <person name="Koizumi Y."/>
            <person name="Yoshikawa H."/>
            <person name="Yakushi T."/>
            <person name="Matsushita K."/>
        </authorList>
    </citation>
    <scope>NUCLEOTIDE SEQUENCE [LARGE SCALE GENOMIC DNA]</scope>
    <source>
        <strain evidence="1 2">NBRC 3278</strain>
    </source>
</reference>
<dbReference type="Proteomes" id="UP000287385">
    <property type="component" value="Unassembled WGS sequence"/>
</dbReference>
<comment type="caution">
    <text evidence="1">The sequence shown here is derived from an EMBL/GenBank/DDBJ whole genome shotgun (WGS) entry which is preliminary data.</text>
</comment>
<dbReference type="RefSeq" id="WP_124297673.1">
    <property type="nucleotide sequence ID" value="NZ_BDEV01000120.1"/>
</dbReference>
<organism evidence="1 2">
    <name type="scientific">Acetobacter pasteurianus NBRC 3278</name>
    <dbReference type="NCBI Taxonomy" id="1226660"/>
    <lineage>
        <taxon>Bacteria</taxon>
        <taxon>Pseudomonadati</taxon>
        <taxon>Pseudomonadota</taxon>
        <taxon>Alphaproteobacteria</taxon>
        <taxon>Acetobacterales</taxon>
        <taxon>Acetobacteraceae</taxon>
        <taxon>Acetobacter</taxon>
    </lineage>
</organism>
<dbReference type="AlphaFoldDB" id="A0A401X733"/>